<evidence type="ECO:0000313" key="2">
    <source>
        <dbReference type="Proteomes" id="UP000288805"/>
    </source>
</evidence>
<sequence>MLCKLDIKKAYDHSNWDFLLQAMQKWAAISGLRINLDKSEILPIGNLSLGARALLCKWSWRFMEEKEAFWKQVISKKFWVEEGGWYTREVREGFGVGLWKEIRKEGSLLSNNIVFSMGNGRRVRFWKDKWCGVEALCDSYLSLYALAASKETWIVEVQDSTVERGVGIFVSLGISMIGRWTWWNGSS</sequence>
<protein>
    <submittedName>
        <fullName evidence="1">Uncharacterized protein</fullName>
    </submittedName>
</protein>
<evidence type="ECO:0000313" key="1">
    <source>
        <dbReference type="EMBL" id="RVX05796.1"/>
    </source>
</evidence>
<accession>A0A438JA78</accession>
<organism evidence="1 2">
    <name type="scientific">Vitis vinifera</name>
    <name type="common">Grape</name>
    <dbReference type="NCBI Taxonomy" id="29760"/>
    <lineage>
        <taxon>Eukaryota</taxon>
        <taxon>Viridiplantae</taxon>
        <taxon>Streptophyta</taxon>
        <taxon>Embryophyta</taxon>
        <taxon>Tracheophyta</taxon>
        <taxon>Spermatophyta</taxon>
        <taxon>Magnoliopsida</taxon>
        <taxon>eudicotyledons</taxon>
        <taxon>Gunneridae</taxon>
        <taxon>Pentapetalae</taxon>
        <taxon>rosids</taxon>
        <taxon>Vitales</taxon>
        <taxon>Vitaceae</taxon>
        <taxon>Viteae</taxon>
        <taxon>Vitis</taxon>
    </lineage>
</organism>
<gene>
    <name evidence="1" type="ORF">CK203_023934</name>
</gene>
<comment type="caution">
    <text evidence="1">The sequence shown here is derived from an EMBL/GenBank/DDBJ whole genome shotgun (WGS) entry which is preliminary data.</text>
</comment>
<reference evidence="1 2" key="1">
    <citation type="journal article" date="2018" name="PLoS Genet.">
        <title>Population sequencing reveals clonal diversity and ancestral inbreeding in the grapevine cultivar Chardonnay.</title>
        <authorList>
            <person name="Roach M.J."/>
            <person name="Johnson D.L."/>
            <person name="Bohlmann J."/>
            <person name="van Vuuren H.J."/>
            <person name="Jones S.J."/>
            <person name="Pretorius I.S."/>
            <person name="Schmidt S.A."/>
            <person name="Borneman A.R."/>
        </authorList>
    </citation>
    <scope>NUCLEOTIDE SEQUENCE [LARGE SCALE GENOMIC DNA]</scope>
    <source>
        <strain evidence="2">cv. Chardonnay</strain>
        <tissue evidence="1">Leaf</tissue>
    </source>
</reference>
<dbReference type="AlphaFoldDB" id="A0A438JA78"/>
<proteinExistence type="predicted"/>
<dbReference type="EMBL" id="QGNW01000054">
    <property type="protein sequence ID" value="RVX05796.1"/>
    <property type="molecule type" value="Genomic_DNA"/>
</dbReference>
<dbReference type="Proteomes" id="UP000288805">
    <property type="component" value="Unassembled WGS sequence"/>
</dbReference>
<name>A0A438JA78_VITVI</name>